<dbReference type="KEGG" id="cyp:PCC8801_3732"/>
<dbReference type="STRING" id="41431.PCC8801_3732"/>
<dbReference type="eggNOG" id="ENOG502ZRAK">
    <property type="taxonomic scope" value="Bacteria"/>
</dbReference>
<dbReference type="HOGENOM" id="CLU_185848_1_0_3"/>
<accession>B7K2Y6</accession>
<dbReference type="RefSeq" id="WP_012596945.1">
    <property type="nucleotide sequence ID" value="NC_011726.1"/>
</dbReference>
<dbReference type="AlphaFoldDB" id="B7K2Y6"/>
<evidence type="ECO:0000313" key="2">
    <source>
        <dbReference type="Proteomes" id="UP000008204"/>
    </source>
</evidence>
<dbReference type="EMBL" id="CP001287">
    <property type="protein sequence ID" value="ACK67687.1"/>
    <property type="molecule type" value="Genomic_DNA"/>
</dbReference>
<dbReference type="Pfam" id="PF12441">
    <property type="entry name" value="CopG_antitoxin"/>
    <property type="match status" value="1"/>
</dbReference>
<organism evidence="1 2">
    <name type="scientific">Rippkaea orientalis (strain PCC 8801 / RF-1)</name>
    <name type="common">Cyanothece sp. (strain PCC 8801)</name>
    <dbReference type="NCBI Taxonomy" id="41431"/>
    <lineage>
        <taxon>Bacteria</taxon>
        <taxon>Bacillati</taxon>
        <taxon>Cyanobacteriota</taxon>
        <taxon>Cyanophyceae</taxon>
        <taxon>Oscillatoriophycideae</taxon>
        <taxon>Chroococcales</taxon>
        <taxon>Aphanothecaceae</taxon>
        <taxon>Rippkaea</taxon>
        <taxon>Rippkaea orientalis</taxon>
    </lineage>
</organism>
<name>B7K2Y6_RIPO1</name>
<evidence type="ECO:0000313" key="1">
    <source>
        <dbReference type="EMBL" id="ACK67687.1"/>
    </source>
</evidence>
<sequence length="83" mass="9717">MNSNPIPTTDSIEELAEFWDTHDLTDFEDQLEEVKDPVFERETLISIPLQPQEIKTLKEMAKAQGMDYHDLIKQWVIEKVSQV</sequence>
<dbReference type="OrthoDB" id="5297245at2"/>
<proteinExistence type="predicted"/>
<dbReference type="Proteomes" id="UP000008204">
    <property type="component" value="Chromosome"/>
</dbReference>
<reference evidence="2" key="1">
    <citation type="journal article" date="2011" name="MBio">
        <title>Novel metabolic attributes of the genus Cyanothece, comprising a group of unicellular nitrogen-fixing Cyanobacteria.</title>
        <authorList>
            <person name="Bandyopadhyay A."/>
            <person name="Elvitigala T."/>
            <person name="Welsh E."/>
            <person name="Stockel J."/>
            <person name="Liberton M."/>
            <person name="Min H."/>
            <person name="Sherman L.A."/>
            <person name="Pakrasi H.B."/>
        </authorList>
    </citation>
    <scope>NUCLEOTIDE SEQUENCE [LARGE SCALE GENOMIC DNA]</scope>
    <source>
        <strain evidence="2">PCC 8801</strain>
    </source>
</reference>
<gene>
    <name evidence="1" type="ordered locus">PCC8801_3732</name>
</gene>
<dbReference type="InterPro" id="IPR022148">
    <property type="entry name" value="CopG_antitoxin"/>
</dbReference>
<keyword evidence="2" id="KW-1185">Reference proteome</keyword>
<protein>
    <submittedName>
        <fullName evidence="1">Uncharacterized protein</fullName>
    </submittedName>
</protein>